<organism evidence="2 3">
    <name type="scientific">Paspalum notatum var. saurae</name>
    <dbReference type="NCBI Taxonomy" id="547442"/>
    <lineage>
        <taxon>Eukaryota</taxon>
        <taxon>Viridiplantae</taxon>
        <taxon>Streptophyta</taxon>
        <taxon>Embryophyta</taxon>
        <taxon>Tracheophyta</taxon>
        <taxon>Spermatophyta</taxon>
        <taxon>Magnoliopsida</taxon>
        <taxon>Liliopsida</taxon>
        <taxon>Poales</taxon>
        <taxon>Poaceae</taxon>
        <taxon>PACMAD clade</taxon>
        <taxon>Panicoideae</taxon>
        <taxon>Andropogonodae</taxon>
        <taxon>Paspaleae</taxon>
        <taxon>Paspalinae</taxon>
        <taxon>Paspalum</taxon>
    </lineage>
</organism>
<sequence length="84" mass="9119">MQQEGALGEKGCRAPRKERANLTQDEDEDEEDAALPLTIATVDLAPICPEPEDVLVAPIQGIHINEPKARVFLAADDDEEPLEG</sequence>
<dbReference type="Proteomes" id="UP001341281">
    <property type="component" value="Chromosome 04"/>
</dbReference>
<keyword evidence="3" id="KW-1185">Reference proteome</keyword>
<evidence type="ECO:0000313" key="3">
    <source>
        <dbReference type="Proteomes" id="UP001341281"/>
    </source>
</evidence>
<name>A0AAQ3TBM0_PASNO</name>
<dbReference type="AlphaFoldDB" id="A0AAQ3TBM0"/>
<protein>
    <submittedName>
        <fullName evidence="2">Uncharacterized protein</fullName>
    </submittedName>
</protein>
<feature type="region of interest" description="Disordered" evidence="1">
    <location>
        <begin position="1"/>
        <end position="32"/>
    </location>
</feature>
<reference evidence="2 3" key="1">
    <citation type="submission" date="2024-02" db="EMBL/GenBank/DDBJ databases">
        <title>High-quality chromosome-scale genome assembly of Pensacola bahiagrass (Paspalum notatum Flugge var. saurae).</title>
        <authorList>
            <person name="Vega J.M."/>
            <person name="Podio M."/>
            <person name="Orjuela J."/>
            <person name="Siena L.A."/>
            <person name="Pessino S.C."/>
            <person name="Combes M.C."/>
            <person name="Mariac C."/>
            <person name="Albertini E."/>
            <person name="Pupilli F."/>
            <person name="Ortiz J.P.A."/>
            <person name="Leblanc O."/>
        </authorList>
    </citation>
    <scope>NUCLEOTIDE SEQUENCE [LARGE SCALE GENOMIC DNA]</scope>
    <source>
        <strain evidence="2">R1</strain>
        <tissue evidence="2">Leaf</tissue>
    </source>
</reference>
<feature type="compositionally biased region" description="Basic and acidic residues" evidence="1">
    <location>
        <begin position="10"/>
        <end position="20"/>
    </location>
</feature>
<evidence type="ECO:0000256" key="1">
    <source>
        <dbReference type="SAM" id="MobiDB-lite"/>
    </source>
</evidence>
<accession>A0AAQ3TBM0</accession>
<gene>
    <name evidence="2" type="ORF">U9M48_019563</name>
</gene>
<proteinExistence type="predicted"/>
<evidence type="ECO:0000313" key="2">
    <source>
        <dbReference type="EMBL" id="WVZ70934.1"/>
    </source>
</evidence>
<dbReference type="EMBL" id="CP144748">
    <property type="protein sequence ID" value="WVZ70934.1"/>
    <property type="molecule type" value="Genomic_DNA"/>
</dbReference>